<reference evidence="2" key="1">
    <citation type="journal article" date="2023" name="Mol. Phylogenet. Evol.">
        <title>Genome-scale phylogeny and comparative genomics of the fungal order Sordariales.</title>
        <authorList>
            <person name="Hensen N."/>
            <person name="Bonometti L."/>
            <person name="Westerberg I."/>
            <person name="Brannstrom I.O."/>
            <person name="Guillou S."/>
            <person name="Cros-Aarteil S."/>
            <person name="Calhoun S."/>
            <person name="Haridas S."/>
            <person name="Kuo A."/>
            <person name="Mondo S."/>
            <person name="Pangilinan J."/>
            <person name="Riley R."/>
            <person name="LaButti K."/>
            <person name="Andreopoulos B."/>
            <person name="Lipzen A."/>
            <person name="Chen C."/>
            <person name="Yan M."/>
            <person name="Daum C."/>
            <person name="Ng V."/>
            <person name="Clum A."/>
            <person name="Steindorff A."/>
            <person name="Ohm R.A."/>
            <person name="Martin F."/>
            <person name="Silar P."/>
            <person name="Natvig D.O."/>
            <person name="Lalanne C."/>
            <person name="Gautier V."/>
            <person name="Ament-Velasquez S.L."/>
            <person name="Kruys A."/>
            <person name="Hutchinson M.I."/>
            <person name="Powell A.J."/>
            <person name="Barry K."/>
            <person name="Miller A.N."/>
            <person name="Grigoriev I.V."/>
            <person name="Debuchy R."/>
            <person name="Gladieux P."/>
            <person name="Hiltunen Thoren M."/>
            <person name="Johannesson H."/>
        </authorList>
    </citation>
    <scope>NUCLEOTIDE SEQUENCE</scope>
    <source>
        <strain evidence="2">FGSC 1904</strain>
    </source>
</reference>
<dbReference type="EMBL" id="JAUTDP010000001">
    <property type="protein sequence ID" value="KAK3403164.1"/>
    <property type="molecule type" value="Genomic_DNA"/>
</dbReference>
<dbReference type="Proteomes" id="UP001281003">
    <property type="component" value="Unassembled WGS sequence"/>
</dbReference>
<proteinExistence type="predicted"/>
<accession>A0AAE0UH89</accession>
<name>A0AAE0UH89_SORBR</name>
<evidence type="ECO:0000256" key="1">
    <source>
        <dbReference type="SAM" id="MobiDB-lite"/>
    </source>
</evidence>
<feature type="region of interest" description="Disordered" evidence="1">
    <location>
        <begin position="59"/>
        <end position="91"/>
    </location>
</feature>
<reference evidence="2" key="2">
    <citation type="submission" date="2023-07" db="EMBL/GenBank/DDBJ databases">
        <authorList>
            <consortium name="Lawrence Berkeley National Laboratory"/>
            <person name="Haridas S."/>
            <person name="Hensen N."/>
            <person name="Bonometti L."/>
            <person name="Westerberg I."/>
            <person name="Brannstrom I.O."/>
            <person name="Guillou S."/>
            <person name="Cros-Aarteil S."/>
            <person name="Calhoun S."/>
            <person name="Kuo A."/>
            <person name="Mondo S."/>
            <person name="Pangilinan J."/>
            <person name="Riley R."/>
            <person name="LaButti K."/>
            <person name="Andreopoulos B."/>
            <person name="Lipzen A."/>
            <person name="Chen C."/>
            <person name="Yanf M."/>
            <person name="Daum C."/>
            <person name="Ng V."/>
            <person name="Clum A."/>
            <person name="Steindorff A."/>
            <person name="Ohm R."/>
            <person name="Martin F."/>
            <person name="Silar P."/>
            <person name="Natvig D."/>
            <person name="Lalanne C."/>
            <person name="Gautier V."/>
            <person name="Ament-velasquez S.L."/>
            <person name="Kruys A."/>
            <person name="Hutchinson M.I."/>
            <person name="Powell A.J."/>
            <person name="Barry K."/>
            <person name="Miller A.N."/>
            <person name="Grigoriev I.V."/>
            <person name="Debuchy R."/>
            <person name="Gladieux P."/>
            <person name="Thoren M.H."/>
            <person name="Johannesson H."/>
        </authorList>
    </citation>
    <scope>NUCLEOTIDE SEQUENCE</scope>
    <source>
        <strain evidence="2">FGSC 1904</strain>
    </source>
</reference>
<protein>
    <submittedName>
        <fullName evidence="2">Uncharacterized protein</fullName>
    </submittedName>
</protein>
<feature type="non-terminal residue" evidence="2">
    <location>
        <position position="1"/>
    </location>
</feature>
<dbReference type="AlphaFoldDB" id="A0AAE0UH89"/>
<gene>
    <name evidence="2" type="ORF">B0T20DRAFT_400181</name>
</gene>
<keyword evidence="3" id="KW-1185">Reference proteome</keyword>
<sequence>MTTGCQDGGTARGKVPCRGYRPLPDCNSYQIPDGHDPAERAYNYHIWACWTESARPANNRSTRLHPSHEMPRSKAGARRALGAPPTCRQHP</sequence>
<organism evidence="2 3">
    <name type="scientific">Sordaria brevicollis</name>
    <dbReference type="NCBI Taxonomy" id="83679"/>
    <lineage>
        <taxon>Eukaryota</taxon>
        <taxon>Fungi</taxon>
        <taxon>Dikarya</taxon>
        <taxon>Ascomycota</taxon>
        <taxon>Pezizomycotina</taxon>
        <taxon>Sordariomycetes</taxon>
        <taxon>Sordariomycetidae</taxon>
        <taxon>Sordariales</taxon>
        <taxon>Sordariaceae</taxon>
        <taxon>Sordaria</taxon>
    </lineage>
</organism>
<comment type="caution">
    <text evidence="2">The sequence shown here is derived from an EMBL/GenBank/DDBJ whole genome shotgun (WGS) entry which is preliminary data.</text>
</comment>
<evidence type="ECO:0000313" key="2">
    <source>
        <dbReference type="EMBL" id="KAK3403164.1"/>
    </source>
</evidence>
<evidence type="ECO:0000313" key="3">
    <source>
        <dbReference type="Proteomes" id="UP001281003"/>
    </source>
</evidence>